<organism evidence="2 3">
    <name type="scientific">Cytobacillus firmus DS1</name>
    <dbReference type="NCBI Taxonomy" id="1307436"/>
    <lineage>
        <taxon>Bacteria</taxon>
        <taxon>Bacillati</taxon>
        <taxon>Bacillota</taxon>
        <taxon>Bacilli</taxon>
        <taxon>Bacillales</taxon>
        <taxon>Bacillaceae</taxon>
        <taxon>Cytobacillus</taxon>
    </lineage>
</organism>
<accession>W7KRR1</accession>
<protein>
    <submittedName>
        <fullName evidence="2">Group II intron reverse transcriptase/maturase</fullName>
    </submittedName>
</protein>
<proteinExistence type="predicted"/>
<keyword evidence="2" id="KW-0695">RNA-directed DNA polymerase</keyword>
<feature type="domain" description="Reverse transcriptase" evidence="1">
    <location>
        <begin position="78"/>
        <end position="332"/>
    </location>
</feature>
<reference evidence="2 3" key="2">
    <citation type="journal article" date="2016" name="Sci. Rep.">
        <title>A novel serine protease, Sep1, from Bacillus firmus DS-1 has nematicidal activity and degrades multiple intestinal-associated nematode proteins.</title>
        <authorList>
            <person name="Geng C."/>
            <person name="Nie X."/>
            <person name="Tang Z."/>
            <person name="Zhang Y."/>
            <person name="Lin J."/>
            <person name="Sun M."/>
            <person name="Peng D."/>
        </authorList>
    </citation>
    <scope>NUCLEOTIDE SEQUENCE [LARGE SCALE GENOMIC DNA]</scope>
    <source>
        <strain evidence="2 3">DS1</strain>
    </source>
</reference>
<dbReference type="EMBL" id="APVL01000029">
    <property type="protein sequence ID" value="EWG08808.1"/>
    <property type="molecule type" value="Genomic_DNA"/>
</dbReference>
<dbReference type="OrthoDB" id="9793236at2"/>
<dbReference type="CDD" id="cd00085">
    <property type="entry name" value="HNHc"/>
    <property type="match status" value="1"/>
</dbReference>
<dbReference type="GO" id="GO:0003964">
    <property type="term" value="F:RNA-directed DNA polymerase activity"/>
    <property type="evidence" value="ECO:0007669"/>
    <property type="project" value="UniProtKB-KW"/>
</dbReference>
<dbReference type="InterPro" id="IPR000477">
    <property type="entry name" value="RT_dom"/>
</dbReference>
<keyword evidence="2" id="KW-0808">Transferase</keyword>
<dbReference type="PANTHER" id="PTHR34047">
    <property type="entry name" value="NUCLEAR INTRON MATURASE 1, MITOCHONDRIAL-RELATED"/>
    <property type="match status" value="1"/>
</dbReference>
<evidence type="ECO:0000313" key="2">
    <source>
        <dbReference type="EMBL" id="EWG08808.1"/>
    </source>
</evidence>
<comment type="caution">
    <text evidence="2">The sequence shown here is derived from an EMBL/GenBank/DDBJ whole genome shotgun (WGS) entry which is preliminary data.</text>
</comment>
<sequence>MGTKRPVTYYDFGNTQNELFRKSCDGKKFENLYEIIISEENILLAYRLVKSNSGARTSGADKKTIEDIAKMDKEHFVNHIRANLENYKPKAVKRVWIPKADGNSKRPLGIPSIIDRIIQQMFLNVLEPICEARFHKHSYGFRPNRSTHHAVARVQHLINRGKQYYTVDIDIKGFFDNVNHSLLLKQMWQIGIKDKRVIAIVSKMLKAPIKGEGIPTKGVPQGGILSPLLANIVLNELDWWISDQWETFQTRHSYTQRHHYYALKTSSNLKPGYLIRYADDFRIMTDSYEHAVRWFHAVSDFLKHRLKLDISEEKSKIINLKKKFTRFLGFKLKAAAKGSKWVCHSYIDDKKKEQIINTLRERIYKIQRYSNAQSATAYNSVVLGVQNYFRYATHVSKSLKEIHHKIRITMNNRLQRCAQYDYPTGLSKSDTYTKFYSTSYKTYKVMGVYLYPISLGRTKNNRCYSQNVNIYEDGIGYSWDTELVKLMKSKLPNRSVEYTDNRLSKFSMQKGLCAVSGLPLTHGLVHCHHKTPASLGGTDRFDNLVVIHKDIHKLIHAVNEEVINKTLSKFNLSEKQIIKLNQLRTLCKLEVIPM</sequence>
<dbReference type="CDD" id="cd01651">
    <property type="entry name" value="RT_G2_intron"/>
    <property type="match status" value="1"/>
</dbReference>
<dbReference type="eggNOG" id="COG3344">
    <property type="taxonomic scope" value="Bacteria"/>
</dbReference>
<dbReference type="SUPFAM" id="SSF56672">
    <property type="entry name" value="DNA/RNA polymerases"/>
    <property type="match status" value="1"/>
</dbReference>
<dbReference type="PANTHER" id="PTHR34047:SF8">
    <property type="entry name" value="PROTEIN YKFC"/>
    <property type="match status" value="1"/>
</dbReference>
<evidence type="ECO:0000313" key="3">
    <source>
        <dbReference type="Proteomes" id="UP000019270"/>
    </source>
</evidence>
<dbReference type="InterPro" id="IPR051083">
    <property type="entry name" value="GrpII_Intron_Splice-Mob/Def"/>
</dbReference>
<dbReference type="InterPro" id="IPR030931">
    <property type="entry name" value="Group_II_RT_mat"/>
</dbReference>
<dbReference type="InterPro" id="IPR043502">
    <property type="entry name" value="DNA/RNA_pol_sf"/>
</dbReference>
<dbReference type="InterPro" id="IPR003615">
    <property type="entry name" value="HNH_nuc"/>
</dbReference>
<name>W7KRR1_CYTFI</name>
<dbReference type="PROSITE" id="PS50878">
    <property type="entry name" value="RT_POL"/>
    <property type="match status" value="1"/>
</dbReference>
<dbReference type="RefSeq" id="WP_035332922.1">
    <property type="nucleotide sequence ID" value="NZ_APVL01000029.1"/>
</dbReference>
<dbReference type="PATRIC" id="fig|1307436.3.peg.4790"/>
<dbReference type="NCBIfam" id="TIGR04416">
    <property type="entry name" value="group_II_RT_mat"/>
    <property type="match status" value="1"/>
</dbReference>
<dbReference type="SMART" id="SM00507">
    <property type="entry name" value="HNHc"/>
    <property type="match status" value="1"/>
</dbReference>
<dbReference type="AlphaFoldDB" id="W7KRR1"/>
<dbReference type="Proteomes" id="UP000019270">
    <property type="component" value="Unassembled WGS sequence"/>
</dbReference>
<gene>
    <name evidence="2" type="ORF">PBF_22497</name>
</gene>
<dbReference type="Gene3D" id="1.10.30.50">
    <property type="match status" value="1"/>
</dbReference>
<evidence type="ECO:0000259" key="1">
    <source>
        <dbReference type="PROSITE" id="PS50878"/>
    </source>
</evidence>
<keyword evidence="2" id="KW-0548">Nucleotidyltransferase</keyword>
<reference evidence="3" key="1">
    <citation type="submission" date="2013-03" db="EMBL/GenBank/DDBJ databases">
        <title>Draft genome sequence of Bacillus firmus DS1.</title>
        <authorList>
            <person name="Peng D."/>
            <person name="Zhu L."/>
            <person name="Sun M."/>
        </authorList>
    </citation>
    <scope>NUCLEOTIDE SEQUENCE [LARGE SCALE GENOMIC DNA]</scope>
    <source>
        <strain evidence="3">DS1</strain>
    </source>
</reference>
<dbReference type="Pfam" id="PF00078">
    <property type="entry name" value="RVT_1"/>
    <property type="match status" value="1"/>
</dbReference>